<dbReference type="InterPro" id="IPR001633">
    <property type="entry name" value="EAL_dom"/>
</dbReference>
<dbReference type="CDD" id="cd01948">
    <property type="entry name" value="EAL"/>
    <property type="match status" value="1"/>
</dbReference>
<sequence>MARLSFLMQSLLLSLTGIFPVFAASLSISDTESLLGPDFGLSNHQHWDLAGVLLILLFFSVVIALLLYYVLRLRSSERLSRDNQILLESVFEQSNHYIGILDHSGRLISCNHKFQELFYRQGMNLELPLWTHPHWEDASAQRIKEYFEEVSTQPRQFEAEIWHAEQGSMMLEWAFKPMLTVPGVPIQYLCEGQDITWRKITEDKLFQREASLSHYYDLQPVMMLTLDEQNRIQQVNRFAEQLLGFQASQLLGHPLSDFYLSELALSARQVLLQPNQSLQGIWQREIEYRHADGRAIWVRENIRALVETGHLLIVGEDVTETRQLADKLAYQAKYDMLTNTFNRNQFELELAQALQETATELRTHAMLYLDLDQLKVLNDTAGHDAGDGAIQFCASMLEEVLPYNAVLARMGGDEFAILLKDCTERDAIQVAKTIVATMAEHAFWWEEIRLNLTCSIGIRLIDHTATSPQMVHAQADTACHAAKEEGRNRYNLYRQDDADLRRRELEMESVNLVHDALAKERVELFAQQILALNADEPGMHFEILVRIKNADGEYVSPGIFVPASERYNVAHLLDKQVVEQTLRWFETRPQALACLGLCSINLSGHSMGNAEFIDNLIARLQSSCVPCSKICFEITETAAMRNLNQAIALFSRLKELGCRIALDDFGSGLSSFGYLKKLPIDIVKIDGLFVRDIDVNEMDHLMVRSIHDLARQMGKQTVAEFVENDAILQRLREIGVHFAQGYQIGKPQPIDELVEQFLTAQKA</sequence>
<reference evidence="6 8" key="3">
    <citation type="submission" date="2018-06" db="EMBL/GenBank/DDBJ databases">
        <authorList>
            <consortium name="Pathogen Informatics"/>
            <person name="Doyle S."/>
        </authorList>
    </citation>
    <scope>NUCLEOTIDE SEQUENCE [LARGE SCALE GENOMIC DNA]</scope>
    <source>
        <strain evidence="6 8">NCTC11327</strain>
    </source>
</reference>
<dbReference type="KEGG" id="vfl:AL536_20560"/>
<dbReference type="InterPro" id="IPR000014">
    <property type="entry name" value="PAS"/>
</dbReference>
<dbReference type="SMART" id="SM00091">
    <property type="entry name" value="PAS"/>
    <property type="match status" value="2"/>
</dbReference>
<dbReference type="NCBIfam" id="TIGR00229">
    <property type="entry name" value="sensory_box"/>
    <property type="match status" value="2"/>
</dbReference>
<dbReference type="Gene3D" id="3.30.450.20">
    <property type="entry name" value="PAS domain"/>
    <property type="match status" value="2"/>
</dbReference>
<keyword evidence="1" id="KW-0812">Transmembrane</keyword>
<evidence type="ECO:0000256" key="1">
    <source>
        <dbReference type="SAM" id="Phobius"/>
    </source>
</evidence>
<dbReference type="PANTHER" id="PTHR44757">
    <property type="entry name" value="DIGUANYLATE CYCLASE DGCP"/>
    <property type="match status" value="1"/>
</dbReference>
<dbReference type="PROSITE" id="PS50887">
    <property type="entry name" value="GGDEF"/>
    <property type="match status" value="1"/>
</dbReference>
<evidence type="ECO:0000259" key="2">
    <source>
        <dbReference type="PROSITE" id="PS50112"/>
    </source>
</evidence>
<dbReference type="RefSeq" id="WP_061057074.1">
    <property type="nucleotide sequence ID" value="NZ_CABLBX010000015.1"/>
</dbReference>
<gene>
    <name evidence="6" type="primary">cph2_6</name>
    <name evidence="5" type="ORF">AL536_20560</name>
    <name evidence="6" type="ORF">NCTC11327_02877</name>
</gene>
<accession>A0AAX2LVK4</accession>
<dbReference type="Gene3D" id="3.20.20.450">
    <property type="entry name" value="EAL domain"/>
    <property type="match status" value="1"/>
</dbReference>
<dbReference type="Pfam" id="PF00990">
    <property type="entry name" value="GGDEF"/>
    <property type="match status" value="1"/>
</dbReference>
<dbReference type="InterPro" id="IPR035919">
    <property type="entry name" value="EAL_sf"/>
</dbReference>
<name>A0AAX2LVK4_VIBFL</name>
<dbReference type="Proteomes" id="UP000254626">
    <property type="component" value="Unassembled WGS sequence"/>
</dbReference>
<dbReference type="Proteomes" id="UP000057088">
    <property type="component" value="Chromosome 2"/>
</dbReference>
<dbReference type="PANTHER" id="PTHR44757:SF4">
    <property type="entry name" value="DIGUANYLATE CYCLASE DGCE-RELATED"/>
    <property type="match status" value="1"/>
</dbReference>
<feature type="domain" description="EAL" evidence="3">
    <location>
        <begin position="506"/>
        <end position="761"/>
    </location>
</feature>
<reference evidence="5" key="2">
    <citation type="submission" date="2018-01" db="EMBL/GenBank/DDBJ databases">
        <title>FDA dAtabase for Regulatory Grade micrObial Sequences (FDA-ARGOS): Supporting development and validation of Infectious Disease Dx tests.</title>
        <authorList>
            <person name="Hoffmann M."/>
            <person name="Allard M."/>
            <person name="Evans P."/>
            <person name="Brown E."/>
            <person name="Tallon L."/>
            <person name="Sadzewicz L."/>
            <person name="Sengamalay N."/>
            <person name="Ott S."/>
            <person name="Godinez A."/>
            <person name="Nagaraj S."/>
            <person name="Vyas G."/>
            <person name="Aluvathingal J."/>
            <person name="Nadendla S."/>
            <person name="Geyer C."/>
            <person name="Sichtig H."/>
        </authorList>
    </citation>
    <scope>NUCLEOTIDE SEQUENCE</scope>
    <source>
        <strain evidence="5">ATCC 33809</strain>
    </source>
</reference>
<feature type="domain" description="GGDEF" evidence="4">
    <location>
        <begin position="362"/>
        <end position="495"/>
    </location>
</feature>
<dbReference type="CDD" id="cd00130">
    <property type="entry name" value="PAS"/>
    <property type="match status" value="2"/>
</dbReference>
<evidence type="ECO:0000259" key="4">
    <source>
        <dbReference type="PROSITE" id="PS50887"/>
    </source>
</evidence>
<dbReference type="SUPFAM" id="SSF55785">
    <property type="entry name" value="PYP-like sensor domain (PAS domain)"/>
    <property type="match status" value="2"/>
</dbReference>
<evidence type="ECO:0000313" key="8">
    <source>
        <dbReference type="Proteomes" id="UP000254626"/>
    </source>
</evidence>
<dbReference type="NCBIfam" id="TIGR00254">
    <property type="entry name" value="GGDEF"/>
    <property type="match status" value="1"/>
</dbReference>
<evidence type="ECO:0000313" key="6">
    <source>
        <dbReference type="EMBL" id="SUP30225.1"/>
    </source>
</evidence>
<proteinExistence type="predicted"/>
<dbReference type="InterPro" id="IPR029787">
    <property type="entry name" value="Nucleotide_cyclase"/>
</dbReference>
<dbReference type="SUPFAM" id="SSF141868">
    <property type="entry name" value="EAL domain-like"/>
    <property type="match status" value="1"/>
</dbReference>
<dbReference type="InterPro" id="IPR035965">
    <property type="entry name" value="PAS-like_dom_sf"/>
</dbReference>
<evidence type="ECO:0000313" key="5">
    <source>
        <dbReference type="EMBL" id="AMF95740.1"/>
    </source>
</evidence>
<dbReference type="InterPro" id="IPR000160">
    <property type="entry name" value="GGDEF_dom"/>
</dbReference>
<keyword evidence="7" id="KW-1185">Reference proteome</keyword>
<dbReference type="PROSITE" id="PS50883">
    <property type="entry name" value="EAL"/>
    <property type="match status" value="1"/>
</dbReference>
<feature type="domain" description="PAS" evidence="2">
    <location>
        <begin position="208"/>
        <end position="262"/>
    </location>
</feature>
<reference evidence="7" key="1">
    <citation type="submission" date="2015-12" db="EMBL/GenBank/DDBJ databases">
        <title>FDA dAtabase for Regulatory Grade micrObial Sequences (FDA-ARGOS): Supporting development and validation of Infectious Disease Dx tests.</title>
        <authorList>
            <person name="Hoffmann M."/>
            <person name="Allard M."/>
            <person name="Evans P."/>
            <person name="Brown E."/>
            <person name="Tallon L.J."/>
            <person name="Sadzewicz L."/>
            <person name="Sengamalay N."/>
            <person name="Ott S."/>
            <person name="Godinez A."/>
            <person name="Nagaraj S."/>
            <person name="Vyas G."/>
            <person name="Aluvathingal J."/>
            <person name="Nadendla S."/>
            <person name="Geyer C."/>
            <person name="Sichtig H."/>
        </authorList>
    </citation>
    <scope>NUCLEOTIDE SEQUENCE [LARGE SCALE GENOMIC DNA]</scope>
    <source>
        <strain evidence="7">ATCC 33809</strain>
    </source>
</reference>
<dbReference type="SMART" id="SM00052">
    <property type="entry name" value="EAL"/>
    <property type="match status" value="1"/>
</dbReference>
<dbReference type="InterPro" id="IPR043128">
    <property type="entry name" value="Rev_trsase/Diguanyl_cyclase"/>
</dbReference>
<keyword evidence="1" id="KW-0472">Membrane</keyword>
<dbReference type="PROSITE" id="PS50112">
    <property type="entry name" value="PAS"/>
    <property type="match status" value="1"/>
</dbReference>
<dbReference type="CDD" id="cd01949">
    <property type="entry name" value="GGDEF"/>
    <property type="match status" value="1"/>
</dbReference>
<dbReference type="InterPro" id="IPR052155">
    <property type="entry name" value="Biofilm_reg_signaling"/>
</dbReference>
<evidence type="ECO:0000313" key="7">
    <source>
        <dbReference type="Proteomes" id="UP000057088"/>
    </source>
</evidence>
<dbReference type="GeneID" id="29385866"/>
<dbReference type="Gene3D" id="3.30.70.270">
    <property type="match status" value="1"/>
</dbReference>
<dbReference type="Pfam" id="PF00563">
    <property type="entry name" value="EAL"/>
    <property type="match status" value="1"/>
</dbReference>
<dbReference type="EMBL" id="CP014035">
    <property type="protein sequence ID" value="AMF95740.1"/>
    <property type="molecule type" value="Genomic_DNA"/>
</dbReference>
<dbReference type="EMBL" id="UHIP01000001">
    <property type="protein sequence ID" value="SUP30225.1"/>
    <property type="molecule type" value="Genomic_DNA"/>
</dbReference>
<dbReference type="SUPFAM" id="SSF55073">
    <property type="entry name" value="Nucleotide cyclase"/>
    <property type="match status" value="1"/>
</dbReference>
<organism evidence="6 8">
    <name type="scientific">Vibrio fluvialis</name>
    <dbReference type="NCBI Taxonomy" id="676"/>
    <lineage>
        <taxon>Bacteria</taxon>
        <taxon>Pseudomonadati</taxon>
        <taxon>Pseudomonadota</taxon>
        <taxon>Gammaproteobacteria</taxon>
        <taxon>Vibrionales</taxon>
        <taxon>Vibrionaceae</taxon>
        <taxon>Vibrio</taxon>
    </lineage>
</organism>
<keyword evidence="1" id="KW-1133">Transmembrane helix</keyword>
<feature type="transmembrane region" description="Helical" evidence="1">
    <location>
        <begin position="47"/>
        <end position="71"/>
    </location>
</feature>
<dbReference type="Pfam" id="PF13426">
    <property type="entry name" value="PAS_9"/>
    <property type="match status" value="2"/>
</dbReference>
<dbReference type="AlphaFoldDB" id="A0AAX2LVK4"/>
<protein>
    <submittedName>
        <fullName evidence="5">PAS domain S-box protein</fullName>
    </submittedName>
    <submittedName>
        <fullName evidence="6">Sensory box/GGDEF family protein</fullName>
    </submittedName>
</protein>
<evidence type="ECO:0000259" key="3">
    <source>
        <dbReference type="PROSITE" id="PS50883"/>
    </source>
</evidence>
<dbReference type="SMART" id="SM00267">
    <property type="entry name" value="GGDEF"/>
    <property type="match status" value="1"/>
</dbReference>